<accession>A0ABQ2GGA1</accession>
<dbReference type="InterPro" id="IPR036873">
    <property type="entry name" value="Rhodanese-like_dom_sf"/>
</dbReference>
<dbReference type="PROSITE" id="PS50206">
    <property type="entry name" value="RHODANESE_3"/>
    <property type="match status" value="1"/>
</dbReference>
<dbReference type="InterPro" id="IPR050229">
    <property type="entry name" value="GlpE_sulfurtransferase"/>
</dbReference>
<feature type="domain" description="Rhodanese" evidence="1">
    <location>
        <begin position="15"/>
        <end position="101"/>
    </location>
</feature>
<dbReference type="PANTHER" id="PTHR43031:SF1">
    <property type="entry name" value="PYRIDINE NUCLEOTIDE-DISULPHIDE OXIDOREDUCTASE"/>
    <property type="match status" value="1"/>
</dbReference>
<name>A0ABQ2GGA1_9DEIO</name>
<comment type="caution">
    <text evidence="2">The sequence shown here is derived from an EMBL/GenBank/DDBJ whole genome shotgun (WGS) entry which is preliminary data.</text>
</comment>
<dbReference type="InterPro" id="IPR001763">
    <property type="entry name" value="Rhodanese-like_dom"/>
</dbReference>
<dbReference type="Pfam" id="PF00581">
    <property type="entry name" value="Rhodanese"/>
    <property type="match status" value="1"/>
</dbReference>
<organism evidence="2 3">
    <name type="scientific">Deinococcus aerolatus</name>
    <dbReference type="NCBI Taxonomy" id="522487"/>
    <lineage>
        <taxon>Bacteria</taxon>
        <taxon>Thermotogati</taxon>
        <taxon>Deinococcota</taxon>
        <taxon>Deinococci</taxon>
        <taxon>Deinococcales</taxon>
        <taxon>Deinococcaceae</taxon>
        <taxon>Deinococcus</taxon>
    </lineage>
</organism>
<dbReference type="Gene3D" id="3.40.250.10">
    <property type="entry name" value="Rhodanese-like domain"/>
    <property type="match status" value="1"/>
</dbReference>
<dbReference type="Proteomes" id="UP000639973">
    <property type="component" value="Unassembled WGS sequence"/>
</dbReference>
<sequence length="105" mass="11323">MTYQDILTTELEARKRAGAQLVDVREREEYLSGHLPGALSLPLSELTGREHDVPANALLICASGNRSARAAAYLTAQGRTDLMNLSGGTLAWMREGGELNVGEQP</sequence>
<dbReference type="SMART" id="SM00450">
    <property type="entry name" value="RHOD"/>
    <property type="match status" value="1"/>
</dbReference>
<gene>
    <name evidence="2" type="ORF">GCM10010840_35120</name>
</gene>
<evidence type="ECO:0000313" key="3">
    <source>
        <dbReference type="Proteomes" id="UP000639973"/>
    </source>
</evidence>
<protein>
    <recommendedName>
        <fullName evidence="1">Rhodanese domain-containing protein</fullName>
    </recommendedName>
</protein>
<proteinExistence type="predicted"/>
<dbReference type="EMBL" id="BMOL01000031">
    <property type="protein sequence ID" value="GGL94055.1"/>
    <property type="molecule type" value="Genomic_DNA"/>
</dbReference>
<evidence type="ECO:0000259" key="1">
    <source>
        <dbReference type="PROSITE" id="PS50206"/>
    </source>
</evidence>
<dbReference type="PANTHER" id="PTHR43031">
    <property type="entry name" value="FAD-DEPENDENT OXIDOREDUCTASE"/>
    <property type="match status" value="1"/>
</dbReference>
<dbReference type="CDD" id="cd00158">
    <property type="entry name" value="RHOD"/>
    <property type="match status" value="1"/>
</dbReference>
<evidence type="ECO:0000313" key="2">
    <source>
        <dbReference type="EMBL" id="GGL94055.1"/>
    </source>
</evidence>
<reference evidence="3" key="1">
    <citation type="journal article" date="2019" name="Int. J. Syst. Evol. Microbiol.">
        <title>The Global Catalogue of Microorganisms (GCM) 10K type strain sequencing project: providing services to taxonomists for standard genome sequencing and annotation.</title>
        <authorList>
            <consortium name="The Broad Institute Genomics Platform"/>
            <consortium name="The Broad Institute Genome Sequencing Center for Infectious Disease"/>
            <person name="Wu L."/>
            <person name="Ma J."/>
        </authorList>
    </citation>
    <scope>NUCLEOTIDE SEQUENCE [LARGE SCALE GENOMIC DNA]</scope>
    <source>
        <strain evidence="3">JCM 15442</strain>
    </source>
</reference>
<keyword evidence="3" id="KW-1185">Reference proteome</keyword>
<dbReference type="InterPro" id="IPR001307">
    <property type="entry name" value="Thiosulphate_STrfase_CS"/>
</dbReference>
<dbReference type="SUPFAM" id="SSF52821">
    <property type="entry name" value="Rhodanese/Cell cycle control phosphatase"/>
    <property type="match status" value="1"/>
</dbReference>
<dbReference type="PROSITE" id="PS00380">
    <property type="entry name" value="RHODANESE_1"/>
    <property type="match status" value="1"/>
</dbReference>